<dbReference type="InterPro" id="IPR006016">
    <property type="entry name" value="UspA"/>
</dbReference>
<dbReference type="EMBL" id="CP043538">
    <property type="protein sequence ID" value="QGY02014.1"/>
    <property type="molecule type" value="Genomic_DNA"/>
</dbReference>
<gene>
    <name evidence="3" type="ORF">MMSR116_09065</name>
</gene>
<name>A0A6B9FLH8_9HYPH</name>
<protein>
    <submittedName>
        <fullName evidence="3">Universal stress protein</fullName>
    </submittedName>
</protein>
<comment type="similarity">
    <text evidence="1">Belongs to the universal stress protein A family.</text>
</comment>
<accession>A0A6B9FLH8</accession>
<dbReference type="Pfam" id="PF00582">
    <property type="entry name" value="Usp"/>
    <property type="match status" value="1"/>
</dbReference>
<dbReference type="RefSeq" id="WP_010684786.1">
    <property type="nucleotide sequence ID" value="NZ_CP043538.1"/>
</dbReference>
<reference evidence="3 4" key="2">
    <citation type="journal article" date="2013" name="Genome Announc.">
        <title>Draft Genome Sequence of Methylobacterium mesophilicum Strain SR1.6/6, Isolated from Citrus sinensis.</title>
        <authorList>
            <person name="Marinho Almeida D."/>
            <person name="Dini-Andreote F."/>
            <person name="Camargo Neves A.A."/>
            <person name="Juca Ramos R.T."/>
            <person name="Andreote F.D."/>
            <person name="Carneiro A.R."/>
            <person name="Oliveira de Souza Lima A."/>
            <person name="Caracciolo Gomes de Sa P.H."/>
            <person name="Ribeiro Barbosa M.S."/>
            <person name="Araujo W.L."/>
            <person name="Silva A."/>
        </authorList>
    </citation>
    <scope>NUCLEOTIDE SEQUENCE [LARGE SCALE GENOMIC DNA]</scope>
    <source>
        <strain evidence="3 4">SR1.6/6</strain>
    </source>
</reference>
<evidence type="ECO:0000313" key="4">
    <source>
        <dbReference type="Proteomes" id="UP000012488"/>
    </source>
</evidence>
<dbReference type="CDD" id="cd00293">
    <property type="entry name" value="USP-like"/>
    <property type="match status" value="1"/>
</dbReference>
<sequence length="270" mass="29344">MDYANILVSIDHGDAAPDRIRLAGHLARRFEATLTGAAGHKVPVPLLVRDAYDAVAQEERNIADVRRILDAARALFERSAGTEIRTDWREALADPVTHFVERAREADLVVISRLGPDDEDPGPLAVPPGPVLMEAGRPVLVVPPRLMNLNAARIVVAWKDGPEARRSVTAALPFIRDADHVFVATVGANGEREGAGDVAAHLARHGAHVTVHLLDPTGRDGDEIVGFALRRDADLIVMGAYGHSRLREWMFGGVTRDLLDRSPLCCLMCH</sequence>
<reference evidence="3 4" key="1">
    <citation type="journal article" date="2012" name="Genet. Mol. Biol.">
        <title>Analysis of 16S rRNA and mxaF genes revealing insights into Methylobacterium niche-specific plant association.</title>
        <authorList>
            <person name="Dourado M.N."/>
            <person name="Andreote F.D."/>
            <person name="Dini-Andreote F."/>
            <person name="Conti R."/>
            <person name="Araujo J.M."/>
            <person name="Araujo W.L."/>
        </authorList>
    </citation>
    <scope>NUCLEOTIDE SEQUENCE [LARGE SCALE GENOMIC DNA]</scope>
    <source>
        <strain evidence="3 4">SR1.6/6</strain>
    </source>
</reference>
<dbReference type="AlphaFoldDB" id="A0A6B9FLH8"/>
<dbReference type="PANTHER" id="PTHR46268:SF15">
    <property type="entry name" value="UNIVERSAL STRESS PROTEIN HP_0031"/>
    <property type="match status" value="1"/>
</dbReference>
<dbReference type="OrthoDB" id="9804721at2"/>
<proteinExistence type="inferred from homology"/>
<dbReference type="PANTHER" id="PTHR46268">
    <property type="entry name" value="STRESS RESPONSE PROTEIN NHAX"/>
    <property type="match status" value="1"/>
</dbReference>
<evidence type="ECO:0000256" key="1">
    <source>
        <dbReference type="ARBA" id="ARBA00008791"/>
    </source>
</evidence>
<dbReference type="Proteomes" id="UP000012488">
    <property type="component" value="Chromosome"/>
</dbReference>
<dbReference type="SUPFAM" id="SSF52402">
    <property type="entry name" value="Adenine nucleotide alpha hydrolases-like"/>
    <property type="match status" value="2"/>
</dbReference>
<feature type="domain" description="UspA" evidence="2">
    <location>
        <begin position="201"/>
        <end position="268"/>
    </location>
</feature>
<organism evidence="3 4">
    <name type="scientific">Methylobacterium mesophilicum SR1.6/6</name>
    <dbReference type="NCBI Taxonomy" id="908290"/>
    <lineage>
        <taxon>Bacteria</taxon>
        <taxon>Pseudomonadati</taxon>
        <taxon>Pseudomonadota</taxon>
        <taxon>Alphaproteobacteria</taxon>
        <taxon>Hyphomicrobiales</taxon>
        <taxon>Methylobacteriaceae</taxon>
        <taxon>Methylobacterium</taxon>
    </lineage>
</organism>
<evidence type="ECO:0000259" key="2">
    <source>
        <dbReference type="Pfam" id="PF00582"/>
    </source>
</evidence>
<evidence type="ECO:0000313" key="3">
    <source>
        <dbReference type="EMBL" id="QGY02014.1"/>
    </source>
</evidence>
<dbReference type="KEGG" id="mmes:MMSR116_09065"/>
<dbReference type="Gene3D" id="3.40.50.12370">
    <property type="match status" value="1"/>
</dbReference>